<evidence type="ECO:0000313" key="2">
    <source>
        <dbReference type="Proteomes" id="UP000252519"/>
    </source>
</evidence>
<gene>
    <name evidence="1" type="ORF">ANCCAN_01979</name>
</gene>
<name>A0A368H5L7_ANCCA</name>
<dbReference type="OrthoDB" id="5875623at2759"/>
<protein>
    <recommendedName>
        <fullName evidence="3">Cysteine rich repeat-containing domain protein</fullName>
    </recommendedName>
</protein>
<dbReference type="STRING" id="29170.A0A368H5L7"/>
<keyword evidence="2" id="KW-1185">Reference proteome</keyword>
<accession>A0A368H5L7</accession>
<proteinExistence type="predicted"/>
<organism evidence="1 2">
    <name type="scientific">Ancylostoma caninum</name>
    <name type="common">Dog hookworm</name>
    <dbReference type="NCBI Taxonomy" id="29170"/>
    <lineage>
        <taxon>Eukaryota</taxon>
        <taxon>Metazoa</taxon>
        <taxon>Ecdysozoa</taxon>
        <taxon>Nematoda</taxon>
        <taxon>Chromadorea</taxon>
        <taxon>Rhabditida</taxon>
        <taxon>Rhabditina</taxon>
        <taxon>Rhabditomorpha</taxon>
        <taxon>Strongyloidea</taxon>
        <taxon>Ancylostomatidae</taxon>
        <taxon>Ancylostomatinae</taxon>
        <taxon>Ancylostoma</taxon>
    </lineage>
</organism>
<sequence>MFTTPQMYTTPGYLPTTTMAPITYPPMTYQPVTATTTMYQPPYFEENPCQQCMGACMNECSAAGQTPQQCQQACDQNCAPACGQQPQTIPQIYEPYPQDQCSQCQQSCLQQCQQQGGQSCELQCNQQCQTVCQSQYVLTVNVPVSASSPNCMPQCQQTCNTQCVQQNSVRSVKKTPVLSPRQSISIPGIAMRARMHQLMRTVVPDDDRRLPAAGLAVCLPYQLQSLRRIHVLPS</sequence>
<comment type="caution">
    <text evidence="1">The sequence shown here is derived from an EMBL/GenBank/DDBJ whole genome shotgun (WGS) entry which is preliminary data.</text>
</comment>
<evidence type="ECO:0000313" key="1">
    <source>
        <dbReference type="EMBL" id="RCN51891.1"/>
    </source>
</evidence>
<dbReference type="AlphaFoldDB" id="A0A368H5L7"/>
<evidence type="ECO:0008006" key="3">
    <source>
        <dbReference type="Google" id="ProtNLM"/>
    </source>
</evidence>
<dbReference type="EMBL" id="JOJR01000010">
    <property type="protein sequence ID" value="RCN51891.1"/>
    <property type="molecule type" value="Genomic_DNA"/>
</dbReference>
<dbReference type="Proteomes" id="UP000252519">
    <property type="component" value="Unassembled WGS sequence"/>
</dbReference>
<reference evidence="1 2" key="1">
    <citation type="submission" date="2014-10" db="EMBL/GenBank/DDBJ databases">
        <title>Draft genome of the hookworm Ancylostoma caninum.</title>
        <authorList>
            <person name="Mitreva M."/>
        </authorList>
    </citation>
    <scope>NUCLEOTIDE SEQUENCE [LARGE SCALE GENOMIC DNA]</scope>
    <source>
        <strain evidence="1 2">Baltimore</strain>
    </source>
</reference>